<dbReference type="AlphaFoldDB" id="A0A1X6NN77"/>
<accession>A0A1X6NN77</accession>
<dbReference type="GO" id="GO:0016491">
    <property type="term" value="F:oxidoreductase activity"/>
    <property type="evidence" value="ECO:0007669"/>
    <property type="project" value="InterPro"/>
</dbReference>
<feature type="domain" description="FAD-binding FR-type" evidence="3">
    <location>
        <begin position="207"/>
        <end position="334"/>
    </location>
</feature>
<proteinExistence type="predicted"/>
<dbReference type="PROSITE" id="PS51384">
    <property type="entry name" value="FAD_FR"/>
    <property type="match status" value="1"/>
</dbReference>
<keyword evidence="2" id="KW-0285">Flavoprotein</keyword>
<dbReference type="InterPro" id="IPR027477">
    <property type="entry name" value="Succ_DH/fumarate_Rdtase_cat_sf"/>
</dbReference>
<comment type="cofactor">
    <cofactor evidence="1">
        <name>FAD</name>
        <dbReference type="ChEBI" id="CHEBI:57692"/>
    </cofactor>
</comment>
<dbReference type="OrthoDB" id="71672at2759"/>
<dbReference type="InterPro" id="IPR036188">
    <property type="entry name" value="FAD/NAD-bd_sf"/>
</dbReference>
<evidence type="ECO:0000259" key="3">
    <source>
        <dbReference type="PROSITE" id="PS51384"/>
    </source>
</evidence>
<dbReference type="PANTHER" id="PTHR43400">
    <property type="entry name" value="FUMARATE REDUCTASE"/>
    <property type="match status" value="1"/>
</dbReference>
<name>A0A1X6NN77_PORUM</name>
<dbReference type="InterPro" id="IPR017927">
    <property type="entry name" value="FAD-bd_FR_type"/>
</dbReference>
<dbReference type="SUPFAM" id="SSF63380">
    <property type="entry name" value="Riboflavin synthase domain-like"/>
    <property type="match status" value="1"/>
</dbReference>
<evidence type="ECO:0000313" key="4">
    <source>
        <dbReference type="EMBL" id="OSX70099.1"/>
    </source>
</evidence>
<organism evidence="4 5">
    <name type="scientific">Porphyra umbilicalis</name>
    <name type="common">Purple laver</name>
    <name type="synonym">Red alga</name>
    <dbReference type="NCBI Taxonomy" id="2786"/>
    <lineage>
        <taxon>Eukaryota</taxon>
        <taxon>Rhodophyta</taxon>
        <taxon>Bangiophyceae</taxon>
        <taxon>Bangiales</taxon>
        <taxon>Bangiaceae</taxon>
        <taxon>Porphyra</taxon>
    </lineage>
</organism>
<dbReference type="PRINTS" id="PR00406">
    <property type="entry name" value="CYTB5RDTASE"/>
</dbReference>
<dbReference type="InterPro" id="IPR008333">
    <property type="entry name" value="Cbr1-like_FAD-bd_dom"/>
</dbReference>
<feature type="non-terminal residue" evidence="4">
    <location>
        <position position="472"/>
    </location>
</feature>
<dbReference type="Proteomes" id="UP000218209">
    <property type="component" value="Unassembled WGS sequence"/>
</dbReference>
<dbReference type="PANTHER" id="PTHR43400:SF7">
    <property type="entry name" value="FAD-DEPENDENT OXIDOREDUCTASE 2 FAD BINDING DOMAIN-CONTAINING PROTEIN"/>
    <property type="match status" value="1"/>
</dbReference>
<protein>
    <recommendedName>
        <fullName evidence="3">FAD-binding FR-type domain-containing protein</fullName>
    </recommendedName>
</protein>
<dbReference type="Gene3D" id="2.40.30.10">
    <property type="entry name" value="Translation factors"/>
    <property type="match status" value="1"/>
</dbReference>
<dbReference type="SUPFAM" id="SSF51905">
    <property type="entry name" value="FAD/NAD(P)-binding domain"/>
    <property type="match status" value="1"/>
</dbReference>
<dbReference type="InterPro" id="IPR017938">
    <property type="entry name" value="Riboflavin_synthase-like_b-brl"/>
</dbReference>
<reference evidence="4 5" key="1">
    <citation type="submission" date="2017-03" db="EMBL/GenBank/DDBJ databases">
        <title>WGS assembly of Porphyra umbilicalis.</title>
        <authorList>
            <person name="Brawley S.H."/>
            <person name="Blouin N.A."/>
            <person name="Ficko-Blean E."/>
            <person name="Wheeler G.L."/>
            <person name="Lohr M."/>
            <person name="Goodson H.V."/>
            <person name="Jenkins J.W."/>
            <person name="Blaby-Haas C.E."/>
            <person name="Helliwell K.E."/>
            <person name="Chan C."/>
            <person name="Marriage T."/>
            <person name="Bhattacharya D."/>
            <person name="Klein A.S."/>
            <person name="Badis Y."/>
            <person name="Brodie J."/>
            <person name="Cao Y."/>
            <person name="Collen J."/>
            <person name="Dittami S.M."/>
            <person name="Gachon C.M."/>
            <person name="Green B.R."/>
            <person name="Karpowicz S."/>
            <person name="Kim J.W."/>
            <person name="Kudahl U."/>
            <person name="Lin S."/>
            <person name="Michel G."/>
            <person name="Mittag M."/>
            <person name="Olson B.J."/>
            <person name="Pangilinan J."/>
            <person name="Peng Y."/>
            <person name="Qiu H."/>
            <person name="Shu S."/>
            <person name="Singer J.T."/>
            <person name="Smith A.G."/>
            <person name="Sprecher B.N."/>
            <person name="Wagner V."/>
            <person name="Wang W."/>
            <person name="Wang Z.-Y."/>
            <person name="Yan J."/>
            <person name="Yarish C."/>
            <person name="Zoeuner-Riek S."/>
            <person name="Zhuang Y."/>
            <person name="Zou Y."/>
            <person name="Lindquist E.A."/>
            <person name="Grimwood J."/>
            <person name="Barry K."/>
            <person name="Rokhsar D.S."/>
            <person name="Schmutz J."/>
            <person name="Stiller J.W."/>
            <person name="Grossman A.R."/>
            <person name="Prochnik S.E."/>
        </authorList>
    </citation>
    <scope>NUCLEOTIDE SEQUENCE [LARGE SCALE GENOMIC DNA]</scope>
    <source>
        <strain evidence="4">4086291</strain>
    </source>
</reference>
<dbReference type="Gene3D" id="3.90.700.10">
    <property type="entry name" value="Succinate dehydrogenase/fumarate reductase flavoprotein, catalytic domain"/>
    <property type="match status" value="1"/>
</dbReference>
<keyword evidence="2" id="KW-0274">FAD</keyword>
<dbReference type="InterPro" id="IPR050315">
    <property type="entry name" value="FAD-oxidoreductase_2"/>
</dbReference>
<evidence type="ECO:0000256" key="1">
    <source>
        <dbReference type="ARBA" id="ARBA00001974"/>
    </source>
</evidence>
<evidence type="ECO:0000313" key="5">
    <source>
        <dbReference type="Proteomes" id="UP000218209"/>
    </source>
</evidence>
<dbReference type="Pfam" id="PF00970">
    <property type="entry name" value="FAD_binding_6"/>
    <property type="match status" value="1"/>
</dbReference>
<keyword evidence="5" id="KW-1185">Reference proteome</keyword>
<dbReference type="EMBL" id="KV919316">
    <property type="protein sequence ID" value="OSX70099.1"/>
    <property type="molecule type" value="Genomic_DNA"/>
</dbReference>
<sequence length="472" mass="45114">MLLSAAAVEAFGAATAKFYAMKGLLVHVPGGGGGGGGDGNATGDGAAADVLAALEARTGLPASAVAETLAAVATAVEGEPDAFGKRTFPAAASYGSAAIGSGGLWVAAVTPALHYSMGGLTFSASAEVLTAASGKPIRRLYAAGEVTGGLFGGNRLGGCSLLDCAVFGRIAGARAAAAAAAAATATTTPAAGAAAAGAPAAPALSPGTLVPLRLSARRFLTSNGASSGRSPSAMMALRFDLPSPLQATGAAVGQYVAAAVPLPDGTTTKRYYSPVSRPADEGVLELLVKSPPPPASGGGGGGSVHVGSASAALGALRPGDVVAFDGPHGGLPFPLDGPGHLAVVVGGTGVSVGVQLVRHVLHTAQARLDAAADGGPLNGGAAGTCAAAVTPGLTLVWAVATPEQLVYRVRMEAQAATDAGRAVPLRLVFVVEAGGEAMVADAPAPATVPAAAAAGNGTLAAVRLGATPAGTP</sequence>
<gene>
    <name evidence="4" type="ORF">BU14_0914s0004</name>
</gene>
<evidence type="ECO:0000256" key="2">
    <source>
        <dbReference type="ARBA" id="ARBA00022827"/>
    </source>
</evidence>
<dbReference type="Gene3D" id="3.50.50.60">
    <property type="entry name" value="FAD/NAD(P)-binding domain"/>
    <property type="match status" value="1"/>
</dbReference>